<proteinExistence type="predicted"/>
<reference evidence="1 2" key="1">
    <citation type="submission" date="2016-09" db="EMBL/GenBank/DDBJ databases">
        <authorList>
            <person name="Capua I."/>
            <person name="De Benedictis P."/>
            <person name="Joannis T."/>
            <person name="Lombin L.H."/>
            <person name="Cattoli G."/>
        </authorList>
    </citation>
    <scope>NUCLEOTIDE SEQUENCE [LARGE SCALE GENOMIC DNA]</scope>
    <source>
        <strain evidence="1 2">A7P-90m</strain>
    </source>
</reference>
<gene>
    <name evidence="1" type="ORF">SAMN05216323_10588</name>
</gene>
<evidence type="ECO:0000313" key="2">
    <source>
        <dbReference type="Proteomes" id="UP000199452"/>
    </source>
</evidence>
<organism evidence="1 2">
    <name type="scientific">Williamwhitmania taraxaci</name>
    <dbReference type="NCBI Taxonomy" id="1640674"/>
    <lineage>
        <taxon>Bacteria</taxon>
        <taxon>Pseudomonadati</taxon>
        <taxon>Bacteroidota</taxon>
        <taxon>Bacteroidia</taxon>
        <taxon>Bacteroidales</taxon>
        <taxon>Williamwhitmaniaceae</taxon>
        <taxon>Williamwhitmania</taxon>
    </lineage>
</organism>
<dbReference type="STRING" id="1640674.SAMN05216323_10588"/>
<dbReference type="AlphaFoldDB" id="A0A1G6Q5T4"/>
<accession>A0A1G6Q5T4</accession>
<protein>
    <submittedName>
        <fullName evidence="1">Uncharacterized protein</fullName>
    </submittedName>
</protein>
<evidence type="ECO:0000313" key="1">
    <source>
        <dbReference type="EMBL" id="SDC87713.1"/>
    </source>
</evidence>
<dbReference type="RefSeq" id="WP_092439851.1">
    <property type="nucleotide sequence ID" value="NZ_FMYP01000058.1"/>
</dbReference>
<name>A0A1G6Q5T4_9BACT</name>
<dbReference type="Proteomes" id="UP000199452">
    <property type="component" value="Unassembled WGS sequence"/>
</dbReference>
<dbReference type="EMBL" id="FMYP01000058">
    <property type="protein sequence ID" value="SDC87713.1"/>
    <property type="molecule type" value="Genomic_DNA"/>
</dbReference>
<keyword evidence="2" id="KW-1185">Reference proteome</keyword>
<sequence>MFLIGLSGSFLPYILAFAFSWILLGNASVTASETDSSTSTTLTISHEINTTVSLERCAHFYADAAIVSPSSVLLSQFVLPFDWEIPHQVFCPEPGFLLASNKRGPPQI</sequence>